<evidence type="ECO:0000313" key="2">
    <source>
        <dbReference type="EMBL" id="KAK2554392.1"/>
    </source>
</evidence>
<reference evidence="2" key="1">
    <citation type="journal article" date="2023" name="G3 (Bethesda)">
        <title>Whole genome assembly and annotation of the endangered Caribbean coral Acropora cervicornis.</title>
        <authorList>
            <person name="Selwyn J.D."/>
            <person name="Vollmer S.V."/>
        </authorList>
    </citation>
    <scope>NUCLEOTIDE SEQUENCE</scope>
    <source>
        <strain evidence="2">K2</strain>
    </source>
</reference>
<accession>A0AAD9Q438</accession>
<dbReference type="AlphaFoldDB" id="A0AAD9Q438"/>
<keyword evidence="3" id="KW-1185">Reference proteome</keyword>
<reference evidence="2" key="2">
    <citation type="journal article" date="2023" name="Science">
        <title>Genomic signatures of disease resistance in endangered staghorn corals.</title>
        <authorList>
            <person name="Vollmer S.V."/>
            <person name="Selwyn J.D."/>
            <person name="Despard B.A."/>
            <person name="Roesel C.L."/>
        </authorList>
    </citation>
    <scope>NUCLEOTIDE SEQUENCE</scope>
    <source>
        <strain evidence="2">K2</strain>
    </source>
</reference>
<keyword evidence="1" id="KW-1133">Transmembrane helix</keyword>
<feature type="transmembrane region" description="Helical" evidence="1">
    <location>
        <begin position="100"/>
        <end position="120"/>
    </location>
</feature>
<evidence type="ECO:0000256" key="1">
    <source>
        <dbReference type="SAM" id="Phobius"/>
    </source>
</evidence>
<sequence length="279" mass="30451">MKEKGISLSGIAILSQETYATVSQIKTKNPTEAIRMARSNPEGCAGYFGWLACRAPSCPYNTTGVKVSNWWLFLCLSYFSCFVVGIAFAVAGFASMGIEMAAVGVVLVIVGACLAFLCDVMRRCGCGWTKISPQPSFSRQQIFQENLDVGLPIPYLPGYPGFQGNNPGTPPPYTISQGCINSAPTFWCACRTPVNLIENPECFEDLLNRDTLSSDALNIGREPTRTENVREVGNMELGVPLSVQHNSLNSPPPYDFETFDSQSTVSWLFDIPPPYGEIV</sequence>
<proteinExistence type="predicted"/>
<feature type="transmembrane region" description="Helical" evidence="1">
    <location>
        <begin position="70"/>
        <end position="94"/>
    </location>
</feature>
<organism evidence="2 3">
    <name type="scientific">Acropora cervicornis</name>
    <name type="common">Staghorn coral</name>
    <dbReference type="NCBI Taxonomy" id="6130"/>
    <lineage>
        <taxon>Eukaryota</taxon>
        <taxon>Metazoa</taxon>
        <taxon>Cnidaria</taxon>
        <taxon>Anthozoa</taxon>
        <taxon>Hexacorallia</taxon>
        <taxon>Scleractinia</taxon>
        <taxon>Astrocoeniina</taxon>
        <taxon>Acroporidae</taxon>
        <taxon>Acropora</taxon>
    </lineage>
</organism>
<keyword evidence="1" id="KW-0812">Transmembrane</keyword>
<dbReference type="EMBL" id="JARQWQ010000070">
    <property type="protein sequence ID" value="KAK2554392.1"/>
    <property type="molecule type" value="Genomic_DNA"/>
</dbReference>
<evidence type="ECO:0000313" key="3">
    <source>
        <dbReference type="Proteomes" id="UP001249851"/>
    </source>
</evidence>
<name>A0AAD9Q438_ACRCE</name>
<protein>
    <submittedName>
        <fullName evidence="2">Uncharacterized protein</fullName>
    </submittedName>
</protein>
<gene>
    <name evidence="2" type="ORF">P5673_024096</name>
</gene>
<dbReference type="Proteomes" id="UP001249851">
    <property type="component" value="Unassembled WGS sequence"/>
</dbReference>
<keyword evidence="1" id="KW-0472">Membrane</keyword>
<comment type="caution">
    <text evidence="2">The sequence shown here is derived from an EMBL/GenBank/DDBJ whole genome shotgun (WGS) entry which is preliminary data.</text>
</comment>